<evidence type="ECO:0000256" key="2">
    <source>
        <dbReference type="ARBA" id="ARBA00023125"/>
    </source>
</evidence>
<dbReference type="InterPro" id="IPR046335">
    <property type="entry name" value="LacI/GalR-like_sensor"/>
</dbReference>
<dbReference type="Gene3D" id="1.10.260.40">
    <property type="entry name" value="lambda repressor-like DNA-binding domains"/>
    <property type="match status" value="1"/>
</dbReference>
<dbReference type="AlphaFoldDB" id="A0A7T0LMT3"/>
<dbReference type="Gene3D" id="3.40.50.2300">
    <property type="match status" value="2"/>
</dbReference>
<dbReference type="CDD" id="cd01392">
    <property type="entry name" value="HTH_LacI"/>
    <property type="match status" value="1"/>
</dbReference>
<evidence type="ECO:0000259" key="4">
    <source>
        <dbReference type="PROSITE" id="PS50932"/>
    </source>
</evidence>
<organism evidence="5 6">
    <name type="scientific">Actinomyces respiraculi</name>
    <dbReference type="NCBI Taxonomy" id="2744574"/>
    <lineage>
        <taxon>Bacteria</taxon>
        <taxon>Bacillati</taxon>
        <taxon>Actinomycetota</taxon>
        <taxon>Actinomycetes</taxon>
        <taxon>Actinomycetales</taxon>
        <taxon>Actinomycetaceae</taxon>
        <taxon>Actinomyces</taxon>
    </lineage>
</organism>
<name>A0A7T0LMT3_9ACTO</name>
<dbReference type="Pfam" id="PF00356">
    <property type="entry name" value="LacI"/>
    <property type="match status" value="1"/>
</dbReference>
<dbReference type="PROSITE" id="PS50932">
    <property type="entry name" value="HTH_LACI_2"/>
    <property type="match status" value="1"/>
</dbReference>
<protein>
    <submittedName>
        <fullName evidence="5">LacI family DNA-binding transcriptional regulator</fullName>
    </submittedName>
</protein>
<dbReference type="GO" id="GO:0003700">
    <property type="term" value="F:DNA-binding transcription factor activity"/>
    <property type="evidence" value="ECO:0007669"/>
    <property type="project" value="TreeGrafter"/>
</dbReference>
<dbReference type="SUPFAM" id="SSF47413">
    <property type="entry name" value="lambda repressor-like DNA-binding domains"/>
    <property type="match status" value="1"/>
</dbReference>
<evidence type="ECO:0000313" key="5">
    <source>
        <dbReference type="EMBL" id="QPL06527.1"/>
    </source>
</evidence>
<dbReference type="SUPFAM" id="SSF53822">
    <property type="entry name" value="Periplasmic binding protein-like I"/>
    <property type="match status" value="1"/>
</dbReference>
<dbReference type="CDD" id="cd06267">
    <property type="entry name" value="PBP1_LacI_sugar_binding-like"/>
    <property type="match status" value="1"/>
</dbReference>
<accession>A0A7T0LMT3</accession>
<dbReference type="EMBL" id="CP063989">
    <property type="protein sequence ID" value="QPL06527.1"/>
    <property type="molecule type" value="Genomic_DNA"/>
</dbReference>
<dbReference type="KEGG" id="arep:ID810_03520"/>
<evidence type="ECO:0000256" key="1">
    <source>
        <dbReference type="ARBA" id="ARBA00023015"/>
    </source>
</evidence>
<keyword evidence="3" id="KW-0804">Transcription</keyword>
<dbReference type="Proteomes" id="UP000594637">
    <property type="component" value="Chromosome"/>
</dbReference>
<keyword evidence="6" id="KW-1185">Reference proteome</keyword>
<dbReference type="InterPro" id="IPR000843">
    <property type="entry name" value="HTH_LacI"/>
</dbReference>
<keyword evidence="2 5" id="KW-0238">DNA-binding</keyword>
<evidence type="ECO:0000313" key="6">
    <source>
        <dbReference type="Proteomes" id="UP000594637"/>
    </source>
</evidence>
<proteinExistence type="predicted"/>
<dbReference type="PANTHER" id="PTHR30146">
    <property type="entry name" value="LACI-RELATED TRANSCRIPTIONAL REPRESSOR"/>
    <property type="match status" value="1"/>
</dbReference>
<dbReference type="PANTHER" id="PTHR30146:SF109">
    <property type="entry name" value="HTH-TYPE TRANSCRIPTIONAL REGULATOR GALS"/>
    <property type="match status" value="1"/>
</dbReference>
<keyword evidence="1" id="KW-0805">Transcription regulation</keyword>
<dbReference type="SMART" id="SM00354">
    <property type="entry name" value="HTH_LACI"/>
    <property type="match status" value="1"/>
</dbReference>
<reference evidence="5 6" key="1">
    <citation type="submission" date="2020-11" db="EMBL/GenBank/DDBJ databases">
        <title>Actinomyces sp. ZJ750.</title>
        <authorList>
            <person name="Zhou J."/>
        </authorList>
    </citation>
    <scope>NUCLEOTIDE SEQUENCE [LARGE SCALE GENOMIC DNA]</scope>
    <source>
        <strain evidence="5 6">ZJ750</strain>
    </source>
</reference>
<dbReference type="Pfam" id="PF13377">
    <property type="entry name" value="Peripla_BP_3"/>
    <property type="match status" value="1"/>
</dbReference>
<dbReference type="GO" id="GO:0000976">
    <property type="term" value="F:transcription cis-regulatory region binding"/>
    <property type="evidence" value="ECO:0007669"/>
    <property type="project" value="TreeGrafter"/>
</dbReference>
<dbReference type="InterPro" id="IPR010982">
    <property type="entry name" value="Lambda_DNA-bd_dom_sf"/>
</dbReference>
<feature type="domain" description="HTH lacI-type" evidence="4">
    <location>
        <begin position="1"/>
        <end position="55"/>
    </location>
</feature>
<evidence type="ECO:0000256" key="3">
    <source>
        <dbReference type="ARBA" id="ARBA00023163"/>
    </source>
</evidence>
<gene>
    <name evidence="5" type="ORF">ID810_03520</name>
</gene>
<dbReference type="InterPro" id="IPR028082">
    <property type="entry name" value="Peripla_BP_I"/>
</dbReference>
<sequence>MTLVDVAREANCSVSMASIVMRDAAGASDETRRRVKAVAKRLGYRTDQRARALRSARSGLIGVTFAVHQPFHAALVESLYHAAERVPTHRLVLSAVIDTIDDRRAAETLLRDRVDALIMVAPSTGVARLRVLSDEVPVVTVARPISCAAVDIIRIDDRGGVGLAVDHLVSLGHRRIVHVDGGAAPSSAERSAGYLEAMGSHGLSGEAEILPGGLEQEHGLAAAATMVVRAQAAGGLEHLPTGVVAFNDRVAGGIVLGLQAAGVHVPVQVSVVGFDNARRAHAGPVSLTTIDQNPDLMARLALERAIGRAANSYLPTEQVIVPRLVARDSTAAAPGQR</sequence>